<feature type="compositionally biased region" description="Gly residues" evidence="5">
    <location>
        <begin position="220"/>
        <end position="229"/>
    </location>
</feature>
<dbReference type="GO" id="GO:0016208">
    <property type="term" value="F:AMP binding"/>
    <property type="evidence" value="ECO:0007669"/>
    <property type="project" value="TreeGrafter"/>
</dbReference>
<dbReference type="PROSITE" id="PS51371">
    <property type="entry name" value="CBS"/>
    <property type="match status" value="2"/>
</dbReference>
<dbReference type="GO" id="GO:0005737">
    <property type="term" value="C:cytoplasm"/>
    <property type="evidence" value="ECO:0007669"/>
    <property type="project" value="TreeGrafter"/>
</dbReference>
<feature type="region of interest" description="Disordered" evidence="5">
    <location>
        <begin position="1"/>
        <end position="149"/>
    </location>
</feature>
<dbReference type="GO" id="GO:0005634">
    <property type="term" value="C:nucleus"/>
    <property type="evidence" value="ECO:0007669"/>
    <property type="project" value="TreeGrafter"/>
</dbReference>
<feature type="region of interest" description="Disordered" evidence="5">
    <location>
        <begin position="533"/>
        <end position="556"/>
    </location>
</feature>
<dbReference type="PANTHER" id="PTHR13780">
    <property type="entry name" value="AMP-ACTIVATED PROTEIN KINASE, GAMMA REGULATORY SUBUNIT"/>
    <property type="match status" value="1"/>
</dbReference>
<dbReference type="PANTHER" id="PTHR13780:SF35">
    <property type="entry name" value="LD22662P"/>
    <property type="match status" value="1"/>
</dbReference>
<protein>
    <submittedName>
        <fullName evidence="7">AMP-activated serine/threonine-protein kinase regulatory subunit</fullName>
    </submittedName>
</protein>
<evidence type="ECO:0000256" key="5">
    <source>
        <dbReference type="SAM" id="MobiDB-lite"/>
    </source>
</evidence>
<dbReference type="InterPro" id="IPR000644">
    <property type="entry name" value="CBS_dom"/>
</dbReference>
<comment type="caution">
    <text evidence="7">The sequence shown here is derived from an EMBL/GenBank/DDBJ whole genome shotgun (WGS) entry which is preliminary data.</text>
</comment>
<evidence type="ECO:0000256" key="2">
    <source>
        <dbReference type="ARBA" id="ARBA00022737"/>
    </source>
</evidence>
<evidence type="ECO:0000313" key="8">
    <source>
        <dbReference type="Proteomes" id="UP001176521"/>
    </source>
</evidence>
<evidence type="ECO:0000256" key="3">
    <source>
        <dbReference type="ARBA" id="ARBA00023122"/>
    </source>
</evidence>
<dbReference type="GO" id="GO:0031588">
    <property type="term" value="C:nucleotide-activated protein kinase complex"/>
    <property type="evidence" value="ECO:0007669"/>
    <property type="project" value="TreeGrafter"/>
</dbReference>
<accession>A0AAN6JQ01</accession>
<feature type="compositionally biased region" description="Low complexity" evidence="5">
    <location>
        <begin position="575"/>
        <end position="604"/>
    </location>
</feature>
<dbReference type="EMBL" id="JAPDMQ010000001">
    <property type="protein sequence ID" value="KAK0541300.1"/>
    <property type="molecule type" value="Genomic_DNA"/>
</dbReference>
<proteinExistence type="inferred from homology"/>
<feature type="domain" description="CBS" evidence="6">
    <location>
        <begin position="396"/>
        <end position="455"/>
    </location>
</feature>
<name>A0AAN6JQ01_9BASI</name>
<dbReference type="GO" id="GO:0019887">
    <property type="term" value="F:protein kinase regulator activity"/>
    <property type="evidence" value="ECO:0007669"/>
    <property type="project" value="TreeGrafter"/>
</dbReference>
<feature type="compositionally biased region" description="Low complexity" evidence="5">
    <location>
        <begin position="1"/>
        <end position="35"/>
    </location>
</feature>
<dbReference type="AlphaFoldDB" id="A0AAN6JQ01"/>
<dbReference type="InterPro" id="IPR050511">
    <property type="entry name" value="AMPK_gamma/SDS23_families"/>
</dbReference>
<gene>
    <name evidence="7" type="primary">SNF4</name>
    <name evidence="7" type="ORF">OC842_000005</name>
</gene>
<feature type="region of interest" description="Disordered" evidence="5">
    <location>
        <begin position="208"/>
        <end position="261"/>
    </location>
</feature>
<feature type="compositionally biased region" description="Low complexity" evidence="5">
    <location>
        <begin position="45"/>
        <end position="58"/>
    </location>
</feature>
<reference evidence="7" key="1">
    <citation type="journal article" date="2023" name="PhytoFront">
        <title>Draft Genome Resources of Seven Strains of Tilletia horrida, Causal Agent of Kernel Smut of Rice.</title>
        <authorList>
            <person name="Khanal S."/>
            <person name="Antony Babu S."/>
            <person name="Zhou X.G."/>
        </authorList>
    </citation>
    <scope>NUCLEOTIDE SEQUENCE</scope>
    <source>
        <strain evidence="7">TX3</strain>
    </source>
</reference>
<feature type="compositionally biased region" description="Low complexity" evidence="5">
    <location>
        <begin position="230"/>
        <end position="250"/>
    </location>
</feature>
<feature type="domain" description="CBS" evidence="6">
    <location>
        <begin position="318"/>
        <end position="380"/>
    </location>
</feature>
<evidence type="ECO:0000256" key="4">
    <source>
        <dbReference type="PROSITE-ProRule" id="PRU00703"/>
    </source>
</evidence>
<dbReference type="SMART" id="SM00116">
    <property type="entry name" value="CBS"/>
    <property type="match status" value="2"/>
</dbReference>
<feature type="region of interest" description="Disordered" evidence="5">
    <location>
        <begin position="575"/>
        <end position="618"/>
    </location>
</feature>
<dbReference type="GO" id="GO:0019901">
    <property type="term" value="F:protein kinase binding"/>
    <property type="evidence" value="ECO:0007669"/>
    <property type="project" value="TreeGrafter"/>
</dbReference>
<dbReference type="SUPFAM" id="SSF54631">
    <property type="entry name" value="CBS-domain pair"/>
    <property type="match status" value="3"/>
</dbReference>
<evidence type="ECO:0000256" key="1">
    <source>
        <dbReference type="ARBA" id="ARBA00006750"/>
    </source>
</evidence>
<dbReference type="InterPro" id="IPR046342">
    <property type="entry name" value="CBS_dom_sf"/>
</dbReference>
<keyword evidence="2" id="KW-0677">Repeat</keyword>
<comment type="similarity">
    <text evidence="1">Belongs to the 5'-AMP-activated protein kinase gamma subunit family.</text>
</comment>
<feature type="compositionally biased region" description="Pro residues" evidence="5">
    <location>
        <begin position="68"/>
        <end position="82"/>
    </location>
</feature>
<organism evidence="7 8">
    <name type="scientific">Tilletia horrida</name>
    <dbReference type="NCBI Taxonomy" id="155126"/>
    <lineage>
        <taxon>Eukaryota</taxon>
        <taxon>Fungi</taxon>
        <taxon>Dikarya</taxon>
        <taxon>Basidiomycota</taxon>
        <taxon>Ustilaginomycotina</taxon>
        <taxon>Exobasidiomycetes</taxon>
        <taxon>Tilletiales</taxon>
        <taxon>Tilletiaceae</taxon>
        <taxon>Tilletia</taxon>
    </lineage>
</organism>
<dbReference type="Gene3D" id="3.10.580.10">
    <property type="entry name" value="CBS-domain"/>
    <property type="match status" value="3"/>
</dbReference>
<dbReference type="Proteomes" id="UP001176521">
    <property type="component" value="Unassembled WGS sequence"/>
</dbReference>
<keyword evidence="8" id="KW-1185">Reference proteome</keyword>
<evidence type="ECO:0000313" key="7">
    <source>
        <dbReference type="EMBL" id="KAK0541300.1"/>
    </source>
</evidence>
<dbReference type="Pfam" id="PF00571">
    <property type="entry name" value="CBS"/>
    <property type="match status" value="1"/>
</dbReference>
<evidence type="ECO:0000259" key="6">
    <source>
        <dbReference type="PROSITE" id="PS51371"/>
    </source>
</evidence>
<sequence>MSSAAPSSSASSTPTDPTVDTPAAASTPAAAAATPIPVPGPEPRPGSSSAAGTGAGPTDYSPQQPAQTPSPHPGSGPAPPKPSDLFVQTSIHSPAWSAGPNTPVSTPAPGKKLKRRPADSHHLPSGSSSVPGTPAIPPTPRRRRPKDRHLASLEAIRDFLRERSSYDVLPVSFRVVVLDTKLVVKPALDVLWQAGIISAPLWHSTVVPPPYSEHEQEGGSAPGNGGGSPAGDDSAVPPLPDSMSPPDSSSGGAATAPTNDLPSSKIKPGFAGMLTVNDIIHLIQYYYKFHASYDIAAKDLEHFRLESLRDIEQALQVPQPPLLSIDPIRPLYQACQLLVKTHARRLPLLDYDETTGVETVVSVLTQYRVLKFIAMNCRETAGLQKSLHSCGIGTYTDTVQIATATLDTTVFDVVHIFSEKGISAVPIVDEEGYVVDMYETVDVITLVRTGAYTALDLTIRQALERRPKDFPGVYTCSPQDSLANLFALLRKVRFHRLLVLEPEDGESGLAVPAGAGGAGAALDTVPENAVAAGATTDEAAEERAATEEIANASVTTPSASELNAGLGLAAPAPAATSGSAALGRSNSHHSSGSSNSASRTNSGNKIGAAPPQALLPQGRTIEEELEAGLRTRKRGRLAGIVCLSDMLRYIVGADEKDLGSALRQATA</sequence>
<keyword evidence="3 4" id="KW-0129">CBS domain</keyword>